<evidence type="ECO:0000259" key="4">
    <source>
        <dbReference type="PROSITE" id="PS51186"/>
    </source>
</evidence>
<dbReference type="AlphaFoldDB" id="A0A2V4BM30"/>
<dbReference type="GO" id="GO:0008080">
    <property type="term" value="F:N-acetyltransferase activity"/>
    <property type="evidence" value="ECO:0007669"/>
    <property type="project" value="UniProtKB-ARBA"/>
</dbReference>
<dbReference type="InterPro" id="IPR016181">
    <property type="entry name" value="Acyl_CoA_acyltransferase"/>
</dbReference>
<evidence type="ECO:0000256" key="3">
    <source>
        <dbReference type="ARBA" id="ARBA00023315"/>
    </source>
</evidence>
<dbReference type="InterPro" id="IPR000182">
    <property type="entry name" value="GNAT_dom"/>
</dbReference>
<name>A0A2V4BM30_9FLAO</name>
<sequence length="149" mass="17174">MEYSIRNCEIADLPKLIMLCQQHAEFEKAEFSTEGKKQSLKNALFGKNPKLFCLVVAIKETIIGYVSYTFDFSTWDAATFLYMDCLFLEAEARGFGIGEVLIEKLKEIATTNNCVNMQWQTPEFNARAIKFYNRIGAKRKDKVRFTLTL</sequence>
<organism evidence="5 6">
    <name type="scientific">Flavobacterium cheongpyeongense</name>
    <dbReference type="NCBI Taxonomy" id="2212651"/>
    <lineage>
        <taxon>Bacteria</taxon>
        <taxon>Pseudomonadati</taxon>
        <taxon>Bacteroidota</taxon>
        <taxon>Flavobacteriia</taxon>
        <taxon>Flavobacteriales</taxon>
        <taxon>Flavobacteriaceae</taxon>
        <taxon>Flavobacterium</taxon>
    </lineage>
</organism>
<keyword evidence="6" id="KW-1185">Reference proteome</keyword>
<dbReference type="OrthoDB" id="9805924at2"/>
<dbReference type="EMBL" id="QJHK01000013">
    <property type="protein sequence ID" value="PXY40036.1"/>
    <property type="molecule type" value="Genomic_DNA"/>
</dbReference>
<dbReference type="PANTHER" id="PTHR10545:SF29">
    <property type="entry name" value="GH14572P-RELATED"/>
    <property type="match status" value="1"/>
</dbReference>
<dbReference type="Proteomes" id="UP000247903">
    <property type="component" value="Unassembled WGS sequence"/>
</dbReference>
<evidence type="ECO:0000256" key="1">
    <source>
        <dbReference type="ARBA" id="ARBA00008694"/>
    </source>
</evidence>
<feature type="domain" description="N-acetyltransferase" evidence="4">
    <location>
        <begin position="3"/>
        <end position="149"/>
    </location>
</feature>
<reference evidence="5 6" key="1">
    <citation type="submission" date="2018-05" db="EMBL/GenBank/DDBJ databases">
        <title>Flavobacterium sp. strain IMCC34759, incomplete genome.</title>
        <authorList>
            <person name="Joung Y."/>
            <person name="Cho J."/>
        </authorList>
    </citation>
    <scope>NUCLEOTIDE SEQUENCE [LARGE SCALE GENOMIC DNA]</scope>
    <source>
        <strain evidence="5 6">IMCC34759</strain>
    </source>
</reference>
<evidence type="ECO:0000313" key="5">
    <source>
        <dbReference type="EMBL" id="PXY40036.1"/>
    </source>
</evidence>
<dbReference type="CDD" id="cd04301">
    <property type="entry name" value="NAT_SF"/>
    <property type="match status" value="1"/>
</dbReference>
<proteinExistence type="inferred from homology"/>
<accession>A0A2V4BM30</accession>
<comment type="caution">
    <text evidence="5">The sequence shown here is derived from an EMBL/GenBank/DDBJ whole genome shotgun (WGS) entry which is preliminary data.</text>
</comment>
<dbReference type="FunFam" id="3.40.630.30:FF:000064">
    <property type="entry name" value="GNAT family acetyltransferase"/>
    <property type="match status" value="1"/>
</dbReference>
<keyword evidence="2 5" id="KW-0808">Transferase</keyword>
<protein>
    <submittedName>
        <fullName evidence="5">N-acetyltransferase</fullName>
    </submittedName>
</protein>
<keyword evidence="3" id="KW-0012">Acyltransferase</keyword>
<comment type="similarity">
    <text evidence="1">Belongs to the acetyltransferase family.</text>
</comment>
<dbReference type="Gene3D" id="3.40.630.30">
    <property type="match status" value="1"/>
</dbReference>
<evidence type="ECO:0000313" key="6">
    <source>
        <dbReference type="Proteomes" id="UP000247903"/>
    </source>
</evidence>
<evidence type="ECO:0000256" key="2">
    <source>
        <dbReference type="ARBA" id="ARBA00022679"/>
    </source>
</evidence>
<dbReference type="PROSITE" id="PS51186">
    <property type="entry name" value="GNAT"/>
    <property type="match status" value="1"/>
</dbReference>
<dbReference type="Pfam" id="PF00583">
    <property type="entry name" value="Acetyltransf_1"/>
    <property type="match status" value="1"/>
</dbReference>
<dbReference type="PANTHER" id="PTHR10545">
    <property type="entry name" value="DIAMINE N-ACETYLTRANSFERASE"/>
    <property type="match status" value="1"/>
</dbReference>
<gene>
    <name evidence="5" type="ORF">DMB65_14705</name>
</gene>
<dbReference type="SUPFAM" id="SSF55729">
    <property type="entry name" value="Acyl-CoA N-acyltransferases (Nat)"/>
    <property type="match status" value="1"/>
</dbReference>
<dbReference type="InterPro" id="IPR051016">
    <property type="entry name" value="Diverse_Substrate_AcTransf"/>
</dbReference>
<dbReference type="RefSeq" id="WP_110307397.1">
    <property type="nucleotide sequence ID" value="NZ_QJHK01000013.1"/>
</dbReference>